<evidence type="ECO:0000313" key="2">
    <source>
        <dbReference type="EMBL" id="RIA91254.1"/>
    </source>
</evidence>
<organism evidence="2 3">
    <name type="scientific">Glomus cerebriforme</name>
    <dbReference type="NCBI Taxonomy" id="658196"/>
    <lineage>
        <taxon>Eukaryota</taxon>
        <taxon>Fungi</taxon>
        <taxon>Fungi incertae sedis</taxon>
        <taxon>Mucoromycota</taxon>
        <taxon>Glomeromycotina</taxon>
        <taxon>Glomeromycetes</taxon>
        <taxon>Glomerales</taxon>
        <taxon>Glomeraceae</taxon>
        <taxon>Glomus</taxon>
    </lineage>
</organism>
<keyword evidence="3" id="KW-1185">Reference proteome</keyword>
<feature type="compositionally biased region" description="Basic and acidic residues" evidence="1">
    <location>
        <begin position="1"/>
        <end position="10"/>
    </location>
</feature>
<proteinExistence type="predicted"/>
<name>A0A397T8E6_9GLOM</name>
<feature type="region of interest" description="Disordered" evidence="1">
    <location>
        <begin position="1"/>
        <end position="28"/>
    </location>
</feature>
<gene>
    <name evidence="2" type="ORF">C1645_822317</name>
</gene>
<protein>
    <submittedName>
        <fullName evidence="2">Uncharacterized protein</fullName>
    </submittedName>
</protein>
<sequence>MSNRENKSDSSKTSNENSSTDKGKAKTISTISNSATTLLRETLNPSNGINTITLLQQINDQKPQSSTTSNTFFLQEEWKNKNFQQENINNNYNNNYNENDIEWKQWISKDNNNNIIEPCPSAKLNNIYPINHHYPHKINILNENIKEGNEILGILNTNNYTNQVYNEDFNQITSKRQKDYNFLGNSGNIKFDLEEFLESEDIQKYLLKTSYTDDVYGIPIILKELINEAKDELNNQNVKDDNDNTLKQQSTAIERLKMVRDHLIEKRKLNNGNNDDDDKLLNNWLDEWTG</sequence>
<dbReference type="EMBL" id="QKYT01000158">
    <property type="protein sequence ID" value="RIA91254.1"/>
    <property type="molecule type" value="Genomic_DNA"/>
</dbReference>
<evidence type="ECO:0000256" key="1">
    <source>
        <dbReference type="SAM" id="MobiDB-lite"/>
    </source>
</evidence>
<comment type="caution">
    <text evidence="2">The sequence shown here is derived from an EMBL/GenBank/DDBJ whole genome shotgun (WGS) entry which is preliminary data.</text>
</comment>
<evidence type="ECO:0000313" key="3">
    <source>
        <dbReference type="Proteomes" id="UP000265703"/>
    </source>
</evidence>
<accession>A0A397T8E6</accession>
<reference evidence="2 3" key="1">
    <citation type="submission" date="2018-06" db="EMBL/GenBank/DDBJ databases">
        <title>Comparative genomics reveals the genomic features of Rhizophagus irregularis, R. cerebriforme, R. diaphanum and Gigaspora rosea, and their symbiotic lifestyle signature.</title>
        <authorList>
            <person name="Morin E."/>
            <person name="San Clemente H."/>
            <person name="Chen E.C.H."/>
            <person name="De La Providencia I."/>
            <person name="Hainaut M."/>
            <person name="Kuo A."/>
            <person name="Kohler A."/>
            <person name="Murat C."/>
            <person name="Tang N."/>
            <person name="Roy S."/>
            <person name="Loubradou J."/>
            <person name="Henrissat B."/>
            <person name="Grigoriev I.V."/>
            <person name="Corradi N."/>
            <person name="Roux C."/>
            <person name="Martin F.M."/>
        </authorList>
    </citation>
    <scope>NUCLEOTIDE SEQUENCE [LARGE SCALE GENOMIC DNA]</scope>
    <source>
        <strain evidence="2 3">DAOM 227022</strain>
    </source>
</reference>
<dbReference type="Proteomes" id="UP000265703">
    <property type="component" value="Unassembled WGS sequence"/>
</dbReference>
<dbReference type="OrthoDB" id="2351799at2759"/>
<dbReference type="AlphaFoldDB" id="A0A397T8E6"/>